<accession>A0A7S6UF77</accession>
<reference evidence="2 3" key="1">
    <citation type="submission" date="2020-10" db="EMBL/GenBank/DDBJ databases">
        <title>complete genome sequencing of Lysobacter sp. H21R20.</title>
        <authorList>
            <person name="Bae J.-W."/>
            <person name="Lee S.-Y."/>
        </authorList>
    </citation>
    <scope>NUCLEOTIDE SEQUENCE [LARGE SCALE GENOMIC DNA]</scope>
    <source>
        <strain evidence="2 3">H21R20</strain>
    </source>
</reference>
<evidence type="ECO:0000259" key="1">
    <source>
        <dbReference type="Pfam" id="PF03886"/>
    </source>
</evidence>
<name>A0A7S6UF77_9GAMM</name>
<gene>
    <name evidence="2" type="ORF">INQ41_11005</name>
</gene>
<dbReference type="Gene3D" id="3.40.50.10610">
    <property type="entry name" value="ABC-type transport auxiliary lipoprotein component"/>
    <property type="match status" value="1"/>
</dbReference>
<dbReference type="Proteomes" id="UP000594059">
    <property type="component" value="Chromosome"/>
</dbReference>
<organism evidence="2 3">
    <name type="scientific">Novilysobacter ciconiae</name>
    <dbReference type="NCBI Taxonomy" id="2781022"/>
    <lineage>
        <taxon>Bacteria</taxon>
        <taxon>Pseudomonadati</taxon>
        <taxon>Pseudomonadota</taxon>
        <taxon>Gammaproteobacteria</taxon>
        <taxon>Lysobacterales</taxon>
        <taxon>Lysobacteraceae</taxon>
        <taxon>Novilysobacter</taxon>
    </lineage>
</organism>
<dbReference type="SUPFAM" id="SSF159594">
    <property type="entry name" value="XCC0632-like"/>
    <property type="match status" value="1"/>
</dbReference>
<evidence type="ECO:0000313" key="2">
    <source>
        <dbReference type="EMBL" id="QOW19155.1"/>
    </source>
</evidence>
<dbReference type="AlphaFoldDB" id="A0A7S6UF77"/>
<keyword evidence="3" id="KW-1185">Reference proteome</keyword>
<sequence>MNTNTTTSRPRNGRLVPVRTALLLFGCLLLAACSVLGNNTRDRATVYDLDPRVQADPSWPRVDWQLSLAKVNATRVGDSLRIAVRPSANELQIYKGASWARIPTDMLEGAILRTLEDSGRIAAVARQGSGMSAQYRLMLEVRRFESDYDAPAAPPTVVIEVNAKLLHIASQRVVASRTFLQQAPTATTSIEDVVQAFDQALHAVTGEIVGWVLASGSTDAHGRST</sequence>
<proteinExistence type="predicted"/>
<dbReference type="EMBL" id="CP063656">
    <property type="protein sequence ID" value="QOW19155.1"/>
    <property type="molecule type" value="Genomic_DNA"/>
</dbReference>
<dbReference type="RefSeq" id="WP_193984442.1">
    <property type="nucleotide sequence ID" value="NZ_CP063656.1"/>
</dbReference>
<dbReference type="Pfam" id="PF03886">
    <property type="entry name" value="ABC_trans_aux"/>
    <property type="match status" value="1"/>
</dbReference>
<protein>
    <submittedName>
        <fullName evidence="2">Membrane integrity-associated transporter subunit PqiC</fullName>
    </submittedName>
</protein>
<feature type="domain" description="ABC-type transport auxiliary lipoprotein component" evidence="1">
    <location>
        <begin position="47"/>
        <end position="208"/>
    </location>
</feature>
<evidence type="ECO:0000313" key="3">
    <source>
        <dbReference type="Proteomes" id="UP000594059"/>
    </source>
</evidence>
<dbReference type="InterPro" id="IPR005586">
    <property type="entry name" value="ABC_trans_aux"/>
</dbReference>
<dbReference type="KEGG" id="lcic:INQ41_11005"/>